<dbReference type="Proteomes" id="UP000182983">
    <property type="component" value="Unassembled WGS sequence"/>
</dbReference>
<dbReference type="PANTHER" id="PTHR39426">
    <property type="entry name" value="HOMOLOGY TO DEATH-ON-CURING PROTEIN OF PHAGE P1"/>
    <property type="match status" value="1"/>
</dbReference>
<dbReference type="PANTHER" id="PTHR39426:SF1">
    <property type="entry name" value="HOMOLOGY TO DEATH-ON-CURING PROTEIN OF PHAGE P1"/>
    <property type="match status" value="1"/>
</dbReference>
<keyword evidence="3" id="KW-1185">Reference proteome</keyword>
<name>A0A1H6H8T6_MAGFU</name>
<dbReference type="OrthoDB" id="9802752at2"/>
<evidence type="ECO:0000259" key="1">
    <source>
        <dbReference type="PROSITE" id="PS51459"/>
    </source>
</evidence>
<organism evidence="2 3">
    <name type="scientific">Magnetospirillum fulvum</name>
    <name type="common">Rhodospirillum fulvum</name>
    <dbReference type="NCBI Taxonomy" id="1082"/>
    <lineage>
        <taxon>Bacteria</taxon>
        <taxon>Pseudomonadati</taxon>
        <taxon>Pseudomonadota</taxon>
        <taxon>Alphaproteobacteria</taxon>
        <taxon>Rhodospirillales</taxon>
        <taxon>Rhodospirillaceae</taxon>
        <taxon>Magnetospirillum</taxon>
    </lineage>
</organism>
<reference evidence="3" key="1">
    <citation type="submission" date="2016-10" db="EMBL/GenBank/DDBJ databases">
        <authorList>
            <person name="Varghese N."/>
            <person name="Submissions S."/>
        </authorList>
    </citation>
    <scope>NUCLEOTIDE SEQUENCE [LARGE SCALE GENOMIC DNA]</scope>
    <source>
        <strain evidence="3">DSM 13234</strain>
    </source>
</reference>
<dbReference type="InterPro" id="IPR036597">
    <property type="entry name" value="Fido-like_dom_sf"/>
</dbReference>
<dbReference type="PROSITE" id="PS51459">
    <property type="entry name" value="FIDO"/>
    <property type="match status" value="1"/>
</dbReference>
<protein>
    <submittedName>
        <fullName evidence="2">Death on curing protein</fullName>
    </submittedName>
</protein>
<dbReference type="InterPro" id="IPR003812">
    <property type="entry name" value="Fido"/>
</dbReference>
<gene>
    <name evidence="2" type="ORF">SAMN04244559_01199</name>
</gene>
<dbReference type="EMBL" id="FNWO01000004">
    <property type="protein sequence ID" value="SEH32209.1"/>
    <property type="molecule type" value="Genomic_DNA"/>
</dbReference>
<dbReference type="GO" id="GO:0016301">
    <property type="term" value="F:kinase activity"/>
    <property type="evidence" value="ECO:0007669"/>
    <property type="project" value="InterPro"/>
</dbReference>
<evidence type="ECO:0000313" key="2">
    <source>
        <dbReference type="EMBL" id="SEH32209.1"/>
    </source>
</evidence>
<sequence>MKEPVFPPVEALLDLHAELIAEHGGASGLRDRGALEMSFARPKQIIAYADGHVTVFDLAAALCASILRNHPFVDGNKRAGFAALGIMLGMNGLFLDVSERDAADMILSVAAGQRSEDELRQWIADNSYSE</sequence>
<dbReference type="InterPro" id="IPR053737">
    <property type="entry name" value="Type_II_TA_Toxin"/>
</dbReference>
<accession>A0A1H6H8T6</accession>
<dbReference type="Pfam" id="PF02661">
    <property type="entry name" value="Fic"/>
    <property type="match status" value="1"/>
</dbReference>
<dbReference type="SUPFAM" id="SSF140931">
    <property type="entry name" value="Fic-like"/>
    <property type="match status" value="1"/>
</dbReference>
<proteinExistence type="predicted"/>
<dbReference type="RefSeq" id="WP_074766550.1">
    <property type="nucleotide sequence ID" value="NZ_FNWO01000004.1"/>
</dbReference>
<feature type="domain" description="Fido" evidence="1">
    <location>
        <begin position="7"/>
        <end position="125"/>
    </location>
</feature>
<dbReference type="InterPro" id="IPR006440">
    <property type="entry name" value="Doc"/>
</dbReference>
<dbReference type="Gene3D" id="1.20.120.1870">
    <property type="entry name" value="Fic/DOC protein, Fido domain"/>
    <property type="match status" value="1"/>
</dbReference>
<evidence type="ECO:0000313" key="3">
    <source>
        <dbReference type="Proteomes" id="UP000182983"/>
    </source>
</evidence>
<dbReference type="NCBIfam" id="TIGR01550">
    <property type="entry name" value="DOC_P1"/>
    <property type="match status" value="1"/>
</dbReference>
<dbReference type="AlphaFoldDB" id="A0A1H6H8T6"/>
<dbReference type="PIRSF" id="PIRSF018297">
    <property type="entry name" value="Doc"/>
    <property type="match status" value="1"/>
</dbReference>